<evidence type="ECO:0000259" key="2">
    <source>
        <dbReference type="Pfam" id="PF01551"/>
    </source>
</evidence>
<proteinExistence type="predicted"/>
<organism evidence="3 4">
    <name type="scientific">Aeribacillus alveayuensis</name>
    <dbReference type="NCBI Taxonomy" id="279215"/>
    <lineage>
        <taxon>Bacteria</taxon>
        <taxon>Bacillati</taxon>
        <taxon>Bacillota</taxon>
        <taxon>Bacilli</taxon>
        <taxon>Bacillales</taxon>
        <taxon>Bacillaceae</taxon>
        <taxon>Aeribacillus</taxon>
    </lineage>
</organism>
<evidence type="ECO:0000256" key="1">
    <source>
        <dbReference type="SAM" id="Phobius"/>
    </source>
</evidence>
<dbReference type="InterPro" id="IPR050570">
    <property type="entry name" value="Cell_wall_metabolism_enzyme"/>
</dbReference>
<gene>
    <name evidence="3" type="ORF">J2S06_000263</name>
</gene>
<dbReference type="InterPro" id="IPR016047">
    <property type="entry name" value="M23ase_b-sheet_dom"/>
</dbReference>
<dbReference type="EMBL" id="JAUSTR010000001">
    <property type="protein sequence ID" value="MDQ0161193.1"/>
    <property type="molecule type" value="Genomic_DNA"/>
</dbReference>
<dbReference type="RefSeq" id="WP_044892903.1">
    <property type="nucleotide sequence ID" value="NZ_JAUSTR010000001.1"/>
</dbReference>
<evidence type="ECO:0000313" key="3">
    <source>
        <dbReference type="EMBL" id="MDQ0161193.1"/>
    </source>
</evidence>
<dbReference type="Proteomes" id="UP001225646">
    <property type="component" value="Unassembled WGS sequence"/>
</dbReference>
<keyword evidence="1" id="KW-0472">Membrane</keyword>
<keyword evidence="4" id="KW-1185">Reference proteome</keyword>
<keyword evidence="1" id="KW-0812">Transmembrane</keyword>
<comment type="caution">
    <text evidence="3">The sequence shown here is derived from an EMBL/GenBank/DDBJ whole genome shotgun (WGS) entry which is preliminary data.</text>
</comment>
<dbReference type="InterPro" id="IPR011055">
    <property type="entry name" value="Dup_hybrid_motif"/>
</dbReference>
<sequence>MNRRAEEIKKRIAKRKRERMNWPKEGTVRKESQPIIFDEETYGSNTTAYYDHNQSKSFHPLFRSDIFMMKLLIASCLVLITAIVFKNEQPPFQEARSFVKNTLEKEFEFAAVSKWYKEQFGDPVAFISKAKTESKLKEEKQFAVPASGKVLESFQDNGQGVTIETAKKTVEAMNEGIVIEAGKMDETGLTVIVQHADGTESWYGNLESIDVALYDFVEMGAPIGKVKHDEHEQGTYYFAIKKGDQFIDPNQVISFE</sequence>
<feature type="transmembrane region" description="Helical" evidence="1">
    <location>
        <begin position="66"/>
        <end position="85"/>
    </location>
</feature>
<reference evidence="3 4" key="1">
    <citation type="submission" date="2023-07" db="EMBL/GenBank/DDBJ databases">
        <title>Genomic Encyclopedia of Type Strains, Phase IV (KMG-IV): sequencing the most valuable type-strain genomes for metagenomic binning, comparative biology and taxonomic classification.</title>
        <authorList>
            <person name="Goeker M."/>
        </authorList>
    </citation>
    <scope>NUCLEOTIDE SEQUENCE [LARGE SCALE GENOMIC DNA]</scope>
    <source>
        <strain evidence="3 4">DSM 19092</strain>
    </source>
</reference>
<accession>A0ABT9VJQ8</accession>
<evidence type="ECO:0000313" key="4">
    <source>
        <dbReference type="Proteomes" id="UP001225646"/>
    </source>
</evidence>
<feature type="domain" description="M23ase beta-sheet core" evidence="2">
    <location>
        <begin position="159"/>
        <end position="249"/>
    </location>
</feature>
<protein>
    <submittedName>
        <fullName evidence="3">Stage IV sporulation protein FA</fullName>
    </submittedName>
</protein>
<dbReference type="Pfam" id="PF01551">
    <property type="entry name" value="Peptidase_M23"/>
    <property type="match status" value="1"/>
</dbReference>
<dbReference type="PANTHER" id="PTHR21666:SF274">
    <property type="entry name" value="STAGE IV SPORULATION PROTEIN FA"/>
    <property type="match status" value="1"/>
</dbReference>
<keyword evidence="1" id="KW-1133">Transmembrane helix</keyword>
<dbReference type="PANTHER" id="PTHR21666">
    <property type="entry name" value="PEPTIDASE-RELATED"/>
    <property type="match status" value="1"/>
</dbReference>
<name>A0ABT9VJQ8_9BACI</name>
<dbReference type="SUPFAM" id="SSF51261">
    <property type="entry name" value="Duplicated hybrid motif"/>
    <property type="match status" value="1"/>
</dbReference>
<dbReference type="Gene3D" id="2.70.70.10">
    <property type="entry name" value="Glucose Permease (Domain IIA)"/>
    <property type="match status" value="1"/>
</dbReference>
<dbReference type="CDD" id="cd12797">
    <property type="entry name" value="M23_peptidase"/>
    <property type="match status" value="1"/>
</dbReference>